<dbReference type="InterPro" id="IPR036390">
    <property type="entry name" value="WH_DNA-bd_sf"/>
</dbReference>
<dbReference type="Proteomes" id="UP000665020">
    <property type="component" value="Chromosome"/>
</dbReference>
<dbReference type="KEGG" id="ifn:GM661_01320"/>
<dbReference type="PANTHER" id="PTHR43537:SF51">
    <property type="entry name" value="HTH-TYPE TRANSCRIPTIONAL REGULATOR LGOR-RELATED"/>
    <property type="match status" value="1"/>
</dbReference>
<dbReference type="PANTHER" id="PTHR43537">
    <property type="entry name" value="TRANSCRIPTIONAL REGULATOR, GNTR FAMILY"/>
    <property type="match status" value="1"/>
</dbReference>
<evidence type="ECO:0000259" key="4">
    <source>
        <dbReference type="PROSITE" id="PS50949"/>
    </source>
</evidence>
<dbReference type="InterPro" id="IPR008920">
    <property type="entry name" value="TF_FadR/GntR_C"/>
</dbReference>
<protein>
    <submittedName>
        <fullName evidence="5">FCD domain-containing protein</fullName>
    </submittedName>
</protein>
<dbReference type="Pfam" id="PF07729">
    <property type="entry name" value="FCD"/>
    <property type="match status" value="1"/>
</dbReference>
<feature type="domain" description="HTH gntR-type" evidence="4">
    <location>
        <begin position="13"/>
        <end position="80"/>
    </location>
</feature>
<keyword evidence="2" id="KW-0238">DNA-binding</keyword>
<reference evidence="5" key="1">
    <citation type="submission" date="2019-12" db="EMBL/GenBank/DDBJ databases">
        <authorList>
            <person name="zhang j."/>
            <person name="sun C.M."/>
        </authorList>
    </citation>
    <scope>NUCLEOTIDE SEQUENCE</scope>
    <source>
        <strain evidence="5">NS-1</strain>
    </source>
</reference>
<dbReference type="CDD" id="cd07377">
    <property type="entry name" value="WHTH_GntR"/>
    <property type="match status" value="1"/>
</dbReference>
<dbReference type="EMBL" id="CP046640">
    <property type="protein sequence ID" value="QTL96707.1"/>
    <property type="molecule type" value="Genomic_DNA"/>
</dbReference>
<proteinExistence type="predicted"/>
<dbReference type="InterPro" id="IPR036388">
    <property type="entry name" value="WH-like_DNA-bd_sf"/>
</dbReference>
<keyword evidence="3" id="KW-0804">Transcription</keyword>
<evidence type="ECO:0000256" key="2">
    <source>
        <dbReference type="ARBA" id="ARBA00023125"/>
    </source>
</evidence>
<evidence type="ECO:0000256" key="1">
    <source>
        <dbReference type="ARBA" id="ARBA00023015"/>
    </source>
</evidence>
<dbReference type="RefSeq" id="WP_230868421.1">
    <property type="nucleotide sequence ID" value="NZ_CP046640.1"/>
</dbReference>
<dbReference type="GO" id="GO:0003677">
    <property type="term" value="F:DNA binding"/>
    <property type="evidence" value="ECO:0007669"/>
    <property type="project" value="UniProtKB-KW"/>
</dbReference>
<dbReference type="InterPro" id="IPR000524">
    <property type="entry name" value="Tscrpt_reg_HTH_GntR"/>
</dbReference>
<dbReference type="Pfam" id="PF00392">
    <property type="entry name" value="GntR"/>
    <property type="match status" value="1"/>
</dbReference>
<sequence>MDNLNVDDNIKASNAKEFAYKVIKKNILNLNFLPGIQMGENDLSEALNISRTPIRDAISILSNEKLVEVYPQKGTYVSKIAMQRVKEAVFIRTTMESAAAKMACDSFTDKDFYILDSNLNQQELAIENNALSDYNKLDNQMHEYFFKGNRFQYTWQLIHNFSADYYRIRYIKLKLKLRLKETINEHKEIIQAIKTRDAVSACQQLEKHIKYVYDDVEVINKKYSNYFV</sequence>
<evidence type="ECO:0000256" key="3">
    <source>
        <dbReference type="ARBA" id="ARBA00023163"/>
    </source>
</evidence>
<organism evidence="5 6">
    <name type="scientific">Iocasia fonsfrigidae</name>
    <dbReference type="NCBI Taxonomy" id="2682810"/>
    <lineage>
        <taxon>Bacteria</taxon>
        <taxon>Bacillati</taxon>
        <taxon>Bacillota</taxon>
        <taxon>Clostridia</taxon>
        <taxon>Halanaerobiales</taxon>
        <taxon>Halanaerobiaceae</taxon>
        <taxon>Iocasia</taxon>
    </lineage>
</organism>
<gene>
    <name evidence="5" type="ORF">GM661_01320</name>
</gene>
<accession>A0A8A7KCV2</accession>
<evidence type="ECO:0000313" key="5">
    <source>
        <dbReference type="EMBL" id="QTL96707.1"/>
    </source>
</evidence>
<evidence type="ECO:0000313" key="6">
    <source>
        <dbReference type="Proteomes" id="UP000665020"/>
    </source>
</evidence>
<dbReference type="SUPFAM" id="SSF46785">
    <property type="entry name" value="Winged helix' DNA-binding domain"/>
    <property type="match status" value="1"/>
</dbReference>
<keyword evidence="6" id="KW-1185">Reference proteome</keyword>
<dbReference type="SMART" id="SM00345">
    <property type="entry name" value="HTH_GNTR"/>
    <property type="match status" value="1"/>
</dbReference>
<keyword evidence="1" id="KW-0805">Transcription regulation</keyword>
<dbReference type="AlphaFoldDB" id="A0A8A7KCV2"/>
<dbReference type="GO" id="GO:0003700">
    <property type="term" value="F:DNA-binding transcription factor activity"/>
    <property type="evidence" value="ECO:0007669"/>
    <property type="project" value="InterPro"/>
</dbReference>
<dbReference type="Gene3D" id="1.10.10.10">
    <property type="entry name" value="Winged helix-like DNA-binding domain superfamily/Winged helix DNA-binding domain"/>
    <property type="match status" value="1"/>
</dbReference>
<name>A0A8A7KCV2_9FIRM</name>
<dbReference type="SUPFAM" id="SSF48008">
    <property type="entry name" value="GntR ligand-binding domain-like"/>
    <property type="match status" value="1"/>
</dbReference>
<dbReference type="SMART" id="SM00895">
    <property type="entry name" value="FCD"/>
    <property type="match status" value="1"/>
</dbReference>
<dbReference type="PROSITE" id="PS50949">
    <property type="entry name" value="HTH_GNTR"/>
    <property type="match status" value="1"/>
</dbReference>
<dbReference type="Gene3D" id="1.20.120.530">
    <property type="entry name" value="GntR ligand-binding domain-like"/>
    <property type="match status" value="1"/>
</dbReference>
<dbReference type="InterPro" id="IPR011711">
    <property type="entry name" value="GntR_C"/>
</dbReference>